<evidence type="ECO:0000313" key="3">
    <source>
        <dbReference type="Proteomes" id="UP000601361"/>
    </source>
</evidence>
<sequence length="228" mass="24891">MNQPQTNSAAGSDTNSNGSLLDQAQQLIGKDNLGGLLNQLGPSLKKAGSSIGKLSTTQKVVGGALILIGAAVLTNRSKKGASSEADEASTLRELLYFVNDRIEGYQRAVDESQDAQQRGYYKQLVSQSQRFANQLNDHLRELGGGRETSTTLKGKLYRRWMDAKAALTGADEKAILGANIYGEEWALKAYEDALSSQTLTGSLRQDVERQYAQSQKTYEELKKRQAQQ</sequence>
<gene>
    <name evidence="2" type="ORF">GCM10011378_26420</name>
</gene>
<evidence type="ECO:0000313" key="2">
    <source>
        <dbReference type="EMBL" id="GGG48987.1"/>
    </source>
</evidence>
<comment type="caution">
    <text evidence="2">The sequence shown here is derived from an EMBL/GenBank/DDBJ whole genome shotgun (WGS) entry which is preliminary data.</text>
</comment>
<dbReference type="EMBL" id="BMGS01000006">
    <property type="protein sequence ID" value="GGG48987.1"/>
    <property type="molecule type" value="Genomic_DNA"/>
</dbReference>
<dbReference type="InterPro" id="IPR019052">
    <property type="entry name" value="DUF2383"/>
</dbReference>
<dbReference type="InterPro" id="IPR011971">
    <property type="entry name" value="CHP02284"/>
</dbReference>
<dbReference type="Proteomes" id="UP000601361">
    <property type="component" value="Unassembled WGS sequence"/>
</dbReference>
<evidence type="ECO:0000259" key="1">
    <source>
        <dbReference type="Pfam" id="PF09537"/>
    </source>
</evidence>
<dbReference type="Pfam" id="PF09537">
    <property type="entry name" value="DUF2383"/>
    <property type="match status" value="1"/>
</dbReference>
<dbReference type="Gene3D" id="1.20.1260.10">
    <property type="match status" value="1"/>
</dbReference>
<organism evidence="2 3">
    <name type="scientific">Hymenobacter glacieicola</name>
    <dbReference type="NCBI Taxonomy" id="1562124"/>
    <lineage>
        <taxon>Bacteria</taxon>
        <taxon>Pseudomonadati</taxon>
        <taxon>Bacteroidota</taxon>
        <taxon>Cytophagia</taxon>
        <taxon>Cytophagales</taxon>
        <taxon>Hymenobacteraceae</taxon>
        <taxon>Hymenobacter</taxon>
    </lineage>
</organism>
<protein>
    <recommendedName>
        <fullName evidence="1">DUF2383 domain-containing protein</fullName>
    </recommendedName>
</protein>
<keyword evidence="3" id="KW-1185">Reference proteome</keyword>
<name>A0ABQ1WZS1_9BACT</name>
<reference evidence="3" key="1">
    <citation type="journal article" date="2019" name="Int. J. Syst. Evol. Microbiol.">
        <title>The Global Catalogue of Microorganisms (GCM) 10K type strain sequencing project: providing services to taxonomists for standard genome sequencing and annotation.</title>
        <authorList>
            <consortium name="The Broad Institute Genomics Platform"/>
            <consortium name="The Broad Institute Genome Sequencing Center for Infectious Disease"/>
            <person name="Wu L."/>
            <person name="Ma J."/>
        </authorList>
    </citation>
    <scope>NUCLEOTIDE SEQUENCE [LARGE SCALE GENOMIC DNA]</scope>
    <source>
        <strain evidence="3">CGMCC 1.12990</strain>
    </source>
</reference>
<proteinExistence type="predicted"/>
<accession>A0ABQ1WZS1</accession>
<feature type="domain" description="DUF2383" evidence="1">
    <location>
        <begin position="88"/>
        <end position="195"/>
    </location>
</feature>
<dbReference type="InterPro" id="IPR012347">
    <property type="entry name" value="Ferritin-like"/>
</dbReference>
<dbReference type="NCBIfam" id="TIGR02284">
    <property type="entry name" value="PA2169 family four-helix-bundle protein"/>
    <property type="match status" value="1"/>
</dbReference>
<dbReference type="RefSeq" id="WP_188558323.1">
    <property type="nucleotide sequence ID" value="NZ_BMGS01000006.1"/>
</dbReference>